<dbReference type="Proteomes" id="UP001595640">
    <property type="component" value="Unassembled WGS sequence"/>
</dbReference>
<gene>
    <name evidence="2" type="ORF">ACFOEI_12775</name>
</gene>
<feature type="transmembrane region" description="Helical" evidence="1">
    <location>
        <begin position="47"/>
        <end position="71"/>
    </location>
</feature>
<sequence>MVIFGVVGFFMERVGFSPAALLVAFILGPMAEVYLRQSMRISGGDPAIFVTTPFSLLFAVAAVGLLLWSIFNRTRRKEAKS</sequence>
<accession>A0ABV7M247</accession>
<keyword evidence="1" id="KW-1133">Transmembrane helix</keyword>
<reference evidence="3" key="1">
    <citation type="journal article" date="2019" name="Int. J. Syst. Evol. Microbiol.">
        <title>The Global Catalogue of Microorganisms (GCM) 10K type strain sequencing project: providing services to taxonomists for standard genome sequencing and annotation.</title>
        <authorList>
            <consortium name="The Broad Institute Genomics Platform"/>
            <consortium name="The Broad Institute Genome Sequencing Center for Infectious Disease"/>
            <person name="Wu L."/>
            <person name="Ma J."/>
        </authorList>
    </citation>
    <scope>NUCLEOTIDE SEQUENCE [LARGE SCALE GENOMIC DNA]</scope>
    <source>
        <strain evidence="3">KCTC 12847</strain>
    </source>
</reference>
<dbReference type="EMBL" id="JBHRUH010000030">
    <property type="protein sequence ID" value="MFC3292933.1"/>
    <property type="molecule type" value="Genomic_DNA"/>
</dbReference>
<comment type="caution">
    <text evidence="2">The sequence shown here is derived from an EMBL/GenBank/DDBJ whole genome shotgun (WGS) entry which is preliminary data.</text>
</comment>
<keyword evidence="1" id="KW-0472">Membrane</keyword>
<dbReference type="RefSeq" id="WP_019018526.1">
    <property type="nucleotide sequence ID" value="NZ_BMXD01000017.1"/>
</dbReference>
<keyword evidence="3" id="KW-1185">Reference proteome</keyword>
<organism evidence="2 3">
    <name type="scientific">Modicisalibacter luteus</name>
    <dbReference type="NCBI Taxonomy" id="453962"/>
    <lineage>
        <taxon>Bacteria</taxon>
        <taxon>Pseudomonadati</taxon>
        <taxon>Pseudomonadota</taxon>
        <taxon>Gammaproteobacteria</taxon>
        <taxon>Oceanospirillales</taxon>
        <taxon>Halomonadaceae</taxon>
        <taxon>Modicisalibacter</taxon>
    </lineage>
</organism>
<dbReference type="PANTHER" id="PTHR35342:SF5">
    <property type="entry name" value="TRICARBOXYLIC TRANSPORT PROTEIN"/>
    <property type="match status" value="1"/>
</dbReference>
<name>A0ABV7M247_9GAMM</name>
<keyword evidence="1" id="KW-0812">Transmembrane</keyword>
<proteinExistence type="predicted"/>
<feature type="transmembrane region" description="Helical" evidence="1">
    <location>
        <begin position="15"/>
        <end position="35"/>
    </location>
</feature>
<evidence type="ECO:0000313" key="3">
    <source>
        <dbReference type="Proteomes" id="UP001595640"/>
    </source>
</evidence>
<evidence type="ECO:0000313" key="2">
    <source>
        <dbReference type="EMBL" id="MFC3292933.1"/>
    </source>
</evidence>
<dbReference type="PANTHER" id="PTHR35342">
    <property type="entry name" value="TRICARBOXYLIC TRANSPORT PROTEIN"/>
    <property type="match status" value="1"/>
</dbReference>
<evidence type="ECO:0008006" key="4">
    <source>
        <dbReference type="Google" id="ProtNLM"/>
    </source>
</evidence>
<protein>
    <recommendedName>
        <fullName evidence="4">Tricarboxylate transport membrane protein TctA</fullName>
    </recommendedName>
</protein>
<evidence type="ECO:0000256" key="1">
    <source>
        <dbReference type="SAM" id="Phobius"/>
    </source>
</evidence>